<dbReference type="EMBL" id="JAMZIH010005143">
    <property type="protein sequence ID" value="KAJ1676033.1"/>
    <property type="molecule type" value="Genomic_DNA"/>
</dbReference>
<proteinExistence type="predicted"/>
<evidence type="ECO:0000313" key="1">
    <source>
        <dbReference type="EMBL" id="KAJ1676033.1"/>
    </source>
</evidence>
<evidence type="ECO:0000313" key="2">
    <source>
        <dbReference type="Proteomes" id="UP001145114"/>
    </source>
</evidence>
<comment type="caution">
    <text evidence="1">The sequence shown here is derived from an EMBL/GenBank/DDBJ whole genome shotgun (WGS) entry which is preliminary data.</text>
</comment>
<name>A0ACC1HHF6_9FUNG</name>
<keyword evidence="2" id="KW-1185">Reference proteome</keyword>
<protein>
    <submittedName>
        <fullName evidence="1">Uncharacterized protein</fullName>
    </submittedName>
</protein>
<sequence length="246" mass="27183">MSLSTANSPPMTPAQQGLHPPHPRAGMPGCRRRHHHQLRHHRPLPGDDDNDDGNGGGGAGRRQHQQQQQPRQPSKLVRFNTAPKYYYFGTRDAPCNLLPSQPFYYSHRLSQYMSSVGARMPGAPPSPAPATTAHGVLAARRDVIDRCASKICQEVYDLLVRPQRALGGDPLAGGAKLKYKVYLLPPAVDEVIECEKCGGYRLARLGIKCYIAPPPPPSPQGGEPPTTTDLHYQDFFVCMECNRYIR</sequence>
<organism evidence="1 2">
    <name type="scientific">Spiromyces aspiralis</name>
    <dbReference type="NCBI Taxonomy" id="68401"/>
    <lineage>
        <taxon>Eukaryota</taxon>
        <taxon>Fungi</taxon>
        <taxon>Fungi incertae sedis</taxon>
        <taxon>Zoopagomycota</taxon>
        <taxon>Kickxellomycotina</taxon>
        <taxon>Kickxellomycetes</taxon>
        <taxon>Kickxellales</taxon>
        <taxon>Kickxellaceae</taxon>
        <taxon>Spiromyces</taxon>
    </lineage>
</organism>
<dbReference type="Proteomes" id="UP001145114">
    <property type="component" value="Unassembled WGS sequence"/>
</dbReference>
<accession>A0ACC1HHF6</accession>
<gene>
    <name evidence="1" type="ORF">EV182_000026</name>
</gene>
<reference evidence="1" key="1">
    <citation type="submission" date="2022-06" db="EMBL/GenBank/DDBJ databases">
        <title>Phylogenomic reconstructions and comparative analyses of Kickxellomycotina fungi.</title>
        <authorList>
            <person name="Reynolds N.K."/>
            <person name="Stajich J.E."/>
            <person name="Barry K."/>
            <person name="Grigoriev I.V."/>
            <person name="Crous P."/>
            <person name="Smith M.E."/>
        </authorList>
    </citation>
    <scope>NUCLEOTIDE SEQUENCE</scope>
    <source>
        <strain evidence="1">RSA 2271</strain>
    </source>
</reference>